<dbReference type="EMBL" id="AP022583">
    <property type="protein sequence ID" value="BBY06112.1"/>
    <property type="molecule type" value="Genomic_DNA"/>
</dbReference>
<evidence type="ECO:0000256" key="1">
    <source>
        <dbReference type="SAM" id="SignalP"/>
    </source>
</evidence>
<keyword evidence="1" id="KW-0732">Signal</keyword>
<protein>
    <recommendedName>
        <fullName evidence="2">DUF732 domain-containing protein</fullName>
    </recommendedName>
</protein>
<reference evidence="3 4" key="1">
    <citation type="journal article" date="2019" name="Emerg. Microbes Infect.">
        <title>Comprehensive subspecies identification of 175 nontuberculous mycobacteria species based on 7547 genomic profiles.</title>
        <authorList>
            <person name="Matsumoto Y."/>
            <person name="Kinjo T."/>
            <person name="Motooka D."/>
            <person name="Nabeya D."/>
            <person name="Jung N."/>
            <person name="Uechi K."/>
            <person name="Horii T."/>
            <person name="Iida T."/>
            <person name="Fujita J."/>
            <person name="Nakamura S."/>
        </authorList>
    </citation>
    <scope>NUCLEOTIDE SEQUENCE [LARGE SCALE GENOMIC DNA]</scope>
    <source>
        <strain evidence="3 4">JCM 16367</strain>
    </source>
</reference>
<dbReference type="AlphaFoldDB" id="A0A7I7PC21"/>
<name>A0A7I7PC21_9MYCO</name>
<dbReference type="Pfam" id="PF05305">
    <property type="entry name" value="DUF732"/>
    <property type="match status" value="1"/>
</dbReference>
<accession>A0A7I7PC21</accession>
<dbReference type="InterPro" id="IPR007969">
    <property type="entry name" value="DUF732"/>
</dbReference>
<feature type="domain" description="DUF732" evidence="2">
    <location>
        <begin position="42"/>
        <end position="114"/>
    </location>
</feature>
<organism evidence="3 4">
    <name type="scientific">Mycobacterium noviomagense</name>
    <dbReference type="NCBI Taxonomy" id="459858"/>
    <lineage>
        <taxon>Bacteria</taxon>
        <taxon>Bacillati</taxon>
        <taxon>Actinomycetota</taxon>
        <taxon>Actinomycetes</taxon>
        <taxon>Mycobacteriales</taxon>
        <taxon>Mycobacteriaceae</taxon>
        <taxon>Mycobacterium</taxon>
    </lineage>
</organism>
<sequence length="127" mass="13925">MRRHYGSNAERTIQRMKATRLAFVALAAAAIALAAPAHADVDTDFDNQLQTYGIYGPHDYNPYLAKIACRRLGDHVDPDAAASSRFLMHNLPRGTTQVQAYQFLGTAIGYYCPDLAGVMQNIPPAQT</sequence>
<evidence type="ECO:0000313" key="4">
    <source>
        <dbReference type="Proteomes" id="UP000466894"/>
    </source>
</evidence>
<dbReference type="Proteomes" id="UP000466894">
    <property type="component" value="Chromosome"/>
</dbReference>
<feature type="chain" id="PRO_5029501791" description="DUF732 domain-containing protein" evidence="1">
    <location>
        <begin position="40"/>
        <end position="127"/>
    </location>
</feature>
<evidence type="ECO:0000313" key="3">
    <source>
        <dbReference type="EMBL" id="BBY06112.1"/>
    </source>
</evidence>
<gene>
    <name evidence="3" type="ORF">MNVI_14300</name>
</gene>
<feature type="signal peptide" evidence="1">
    <location>
        <begin position="1"/>
        <end position="39"/>
    </location>
</feature>
<evidence type="ECO:0000259" key="2">
    <source>
        <dbReference type="Pfam" id="PF05305"/>
    </source>
</evidence>
<proteinExistence type="predicted"/>
<dbReference type="KEGG" id="mnv:MNVI_14300"/>